<dbReference type="CDD" id="cd00400">
    <property type="entry name" value="Voltage_gated_ClC"/>
    <property type="match status" value="1"/>
</dbReference>
<dbReference type="AlphaFoldDB" id="D5BS34"/>
<dbReference type="InterPro" id="IPR050368">
    <property type="entry name" value="ClC-type_chloride_channel"/>
</dbReference>
<evidence type="ECO:0000256" key="6">
    <source>
        <dbReference type="ARBA" id="ARBA00023136"/>
    </source>
</evidence>
<evidence type="ECO:0000313" key="13">
    <source>
        <dbReference type="EMBL" id="ADE39081.1"/>
    </source>
</evidence>
<dbReference type="GO" id="GO:0005254">
    <property type="term" value="F:chloride channel activity"/>
    <property type="evidence" value="ECO:0007669"/>
    <property type="project" value="UniProtKB-KW"/>
</dbReference>
<evidence type="ECO:0000313" key="14">
    <source>
        <dbReference type="Proteomes" id="UP000007460"/>
    </source>
</evidence>
<accession>D5BS34</accession>
<keyword evidence="5" id="KW-0406">Ion transport</keyword>
<dbReference type="Gene3D" id="3.10.580.10">
    <property type="entry name" value="CBS-domain"/>
    <property type="match status" value="1"/>
</dbReference>
<dbReference type="SUPFAM" id="SSF54631">
    <property type="entry name" value="CBS-domain pair"/>
    <property type="match status" value="1"/>
</dbReference>
<dbReference type="Pfam" id="PF00654">
    <property type="entry name" value="Voltage_CLC"/>
    <property type="match status" value="1"/>
</dbReference>
<keyword evidence="7" id="KW-0869">Chloride channel</keyword>
<feature type="transmembrane region" description="Helical" evidence="11">
    <location>
        <begin position="60"/>
        <end position="83"/>
    </location>
</feature>
<evidence type="ECO:0000256" key="7">
    <source>
        <dbReference type="ARBA" id="ARBA00023173"/>
    </source>
</evidence>
<organism evidence="13 14">
    <name type="scientific">Puniceispirillum marinum (strain IMCC1322)</name>
    <dbReference type="NCBI Taxonomy" id="488538"/>
    <lineage>
        <taxon>Bacteria</taxon>
        <taxon>Pseudomonadati</taxon>
        <taxon>Pseudomonadota</taxon>
        <taxon>Alphaproteobacteria</taxon>
        <taxon>Candidatus Puniceispirillales</taxon>
        <taxon>Candidatus Puniceispirillaceae</taxon>
        <taxon>Candidatus Puniceispirillum</taxon>
    </lineage>
</organism>
<keyword evidence="4 11" id="KW-1133">Transmembrane helix</keyword>
<keyword evidence="9" id="KW-0407">Ion channel</keyword>
<keyword evidence="3 11" id="KW-0812">Transmembrane</keyword>
<dbReference type="GO" id="GO:0034707">
    <property type="term" value="C:chloride channel complex"/>
    <property type="evidence" value="ECO:0007669"/>
    <property type="project" value="UniProtKB-KW"/>
</dbReference>
<evidence type="ECO:0000256" key="4">
    <source>
        <dbReference type="ARBA" id="ARBA00022989"/>
    </source>
</evidence>
<dbReference type="GO" id="GO:0016787">
    <property type="term" value="F:hydrolase activity"/>
    <property type="evidence" value="ECO:0007669"/>
    <property type="project" value="UniProtKB-KW"/>
</dbReference>
<evidence type="ECO:0000259" key="12">
    <source>
        <dbReference type="PROSITE" id="PS51371"/>
    </source>
</evidence>
<feature type="transmembrane region" description="Helical" evidence="11">
    <location>
        <begin position="267"/>
        <end position="287"/>
    </location>
</feature>
<dbReference type="OrthoDB" id="9767361at2"/>
<dbReference type="InterPro" id="IPR014743">
    <property type="entry name" value="Cl-channel_core"/>
</dbReference>
<dbReference type="HOGENOM" id="CLU_015263_5_1_5"/>
<feature type="transmembrane region" description="Helical" evidence="11">
    <location>
        <begin position="338"/>
        <end position="358"/>
    </location>
</feature>
<proteinExistence type="predicted"/>
<keyword evidence="14" id="KW-1185">Reference proteome</keyword>
<evidence type="ECO:0000256" key="5">
    <source>
        <dbReference type="ARBA" id="ARBA00023065"/>
    </source>
</evidence>
<dbReference type="InterPro" id="IPR046342">
    <property type="entry name" value="CBS_dom_sf"/>
</dbReference>
<dbReference type="SUPFAM" id="SSF81340">
    <property type="entry name" value="Clc chloride channel"/>
    <property type="match status" value="1"/>
</dbReference>
<dbReference type="InterPro" id="IPR000644">
    <property type="entry name" value="CBS_dom"/>
</dbReference>
<dbReference type="eggNOG" id="COG0038">
    <property type="taxonomic scope" value="Bacteria"/>
</dbReference>
<dbReference type="Gene3D" id="1.10.3080.10">
    <property type="entry name" value="Clc chloride channel"/>
    <property type="match status" value="1"/>
</dbReference>
<dbReference type="PANTHER" id="PTHR43427:SF6">
    <property type="entry name" value="CHLORIDE CHANNEL PROTEIN CLC-E"/>
    <property type="match status" value="1"/>
</dbReference>
<gene>
    <name evidence="13" type="ordered locus">SAR116_0838</name>
</gene>
<feature type="transmembrane region" description="Helical" evidence="11">
    <location>
        <begin position="12"/>
        <end position="40"/>
    </location>
</feature>
<feature type="transmembrane region" description="Helical" evidence="11">
    <location>
        <begin position="395"/>
        <end position="416"/>
    </location>
</feature>
<evidence type="ECO:0000256" key="1">
    <source>
        <dbReference type="ARBA" id="ARBA00004141"/>
    </source>
</evidence>
<keyword evidence="10" id="KW-0129">CBS domain</keyword>
<evidence type="ECO:0000256" key="11">
    <source>
        <dbReference type="SAM" id="Phobius"/>
    </source>
</evidence>
<keyword evidence="8" id="KW-0868">Chloride</keyword>
<comment type="subcellular location">
    <subcellularLocation>
        <location evidence="1">Membrane</location>
        <topology evidence="1">Multi-pass membrane protein</topology>
    </subcellularLocation>
</comment>
<keyword evidence="13" id="KW-0378">Hydrolase</keyword>
<evidence type="ECO:0000256" key="10">
    <source>
        <dbReference type="PROSITE-ProRule" id="PRU00703"/>
    </source>
</evidence>
<dbReference type="KEGG" id="apb:SAR116_0838"/>
<name>D5BS34_PUNMI</name>
<dbReference type="RefSeq" id="WP_013045710.1">
    <property type="nucleotide sequence ID" value="NC_014010.1"/>
</dbReference>
<dbReference type="Proteomes" id="UP000007460">
    <property type="component" value="Chromosome"/>
</dbReference>
<evidence type="ECO:0000256" key="9">
    <source>
        <dbReference type="ARBA" id="ARBA00023303"/>
    </source>
</evidence>
<dbReference type="STRING" id="488538.SAR116_0838"/>
<dbReference type="PRINTS" id="PR00762">
    <property type="entry name" value="CLCHANNEL"/>
</dbReference>
<dbReference type="EMBL" id="CP001751">
    <property type="protein sequence ID" value="ADE39081.1"/>
    <property type="molecule type" value="Genomic_DNA"/>
</dbReference>
<sequence>MNYVINKFVKYTPVLTSFVVVIATGLLFGFVMALMSNGFVKGVQYLSDARGTFSNLDLTIGTTTLSFAPLCGLLLAVAAILIIRHLFKINRFHGPADSIFAAHRTDNELDVRAGIGSTLAAFVSAAGGGSVGQYGPLVHFGATMGSFMRQHTGGMLSTDIFIGCGVAGAIAAGFNAPIAGIVFAHEAILRHFSLRAIAPIAIASITAAGVSKWMFGDSYVFAMDNINVDLIGLLPVALIAGPLFGLIAVLFMLSIRHCARFAAASGWSPARLLITAAMGAGIVGMWVPEALGLGTSVISNILNEETLNVSLMILFVAKIGLTALCIGFGMFGGVFSPALLVGASAGAIVGRIFVSLGVLNAGPGLAICGMAAVASAVIGAPISGVLIILELTMSYEFAVAAMLSVVTSSMVAHVMFGHSFFDRQLLDRGIDVSLGRGHIEMMETYIADIAHDDYVHLDETCSAQQAIRIMVDAKATEAYVLDDSNGFKGKLSLHALLAEPSDNLAITHIQLEPISIKHDASLQQAIEIASHFVGENIPVIDRHNNALLGVVTEADLFKLYLGLQGRVADLERA</sequence>
<feature type="transmembrane region" description="Helical" evidence="11">
    <location>
        <begin position="160"/>
        <end position="184"/>
    </location>
</feature>
<feature type="transmembrane region" description="Helical" evidence="11">
    <location>
        <begin position="307"/>
        <end position="331"/>
    </location>
</feature>
<dbReference type="InterPro" id="IPR001807">
    <property type="entry name" value="ClC"/>
</dbReference>
<dbReference type="PANTHER" id="PTHR43427">
    <property type="entry name" value="CHLORIDE CHANNEL PROTEIN CLC-E"/>
    <property type="match status" value="1"/>
</dbReference>
<protein>
    <submittedName>
        <fullName evidence="13">Cl-channel, voltage-gated family protein</fullName>
        <ecNumber evidence="13">3.6.1.-</ecNumber>
    </submittedName>
</protein>
<feature type="transmembrane region" description="Helical" evidence="11">
    <location>
        <begin position="196"/>
        <end position="215"/>
    </location>
</feature>
<dbReference type="PROSITE" id="PS51371">
    <property type="entry name" value="CBS"/>
    <property type="match status" value="1"/>
</dbReference>
<dbReference type="eggNOG" id="COG0517">
    <property type="taxonomic scope" value="Bacteria"/>
</dbReference>
<evidence type="ECO:0000256" key="2">
    <source>
        <dbReference type="ARBA" id="ARBA00022448"/>
    </source>
</evidence>
<feature type="transmembrane region" description="Helical" evidence="11">
    <location>
        <begin position="364"/>
        <end position="388"/>
    </location>
</feature>
<dbReference type="Pfam" id="PF00571">
    <property type="entry name" value="CBS"/>
    <property type="match status" value="2"/>
</dbReference>
<reference evidence="13 14" key="1">
    <citation type="journal article" date="2010" name="J. Bacteriol.">
        <title>Complete genome sequence of "Candidatus Puniceispirillum marinum" IMCC1322, a representative of the SAR116 clade in the Alphaproteobacteria.</title>
        <authorList>
            <person name="Oh H.M."/>
            <person name="Kwon K.K."/>
            <person name="Kang I."/>
            <person name="Kang S.G."/>
            <person name="Lee J.H."/>
            <person name="Kim S.J."/>
            <person name="Cho J.C."/>
        </authorList>
    </citation>
    <scope>NUCLEOTIDE SEQUENCE [LARGE SCALE GENOMIC DNA]</scope>
    <source>
        <strain evidence="13 14">IMCC1322</strain>
    </source>
</reference>
<feature type="transmembrane region" description="Helical" evidence="11">
    <location>
        <begin position="119"/>
        <end position="140"/>
    </location>
</feature>
<evidence type="ECO:0000256" key="8">
    <source>
        <dbReference type="ARBA" id="ARBA00023214"/>
    </source>
</evidence>
<keyword evidence="6 11" id="KW-0472">Membrane</keyword>
<keyword evidence="2" id="KW-0813">Transport</keyword>
<dbReference type="CDD" id="cd02205">
    <property type="entry name" value="CBS_pair_SF"/>
    <property type="match status" value="1"/>
</dbReference>
<feature type="domain" description="CBS" evidence="12">
    <location>
        <begin position="506"/>
        <end position="570"/>
    </location>
</feature>
<evidence type="ECO:0000256" key="3">
    <source>
        <dbReference type="ARBA" id="ARBA00022692"/>
    </source>
</evidence>
<dbReference type="EC" id="3.6.1.-" evidence="13"/>
<feature type="transmembrane region" description="Helical" evidence="11">
    <location>
        <begin position="230"/>
        <end position="255"/>
    </location>
</feature>